<accession>A0A937W652</accession>
<organism evidence="2 3">
    <name type="scientific">Tectimicrobiota bacterium</name>
    <dbReference type="NCBI Taxonomy" id="2528274"/>
    <lineage>
        <taxon>Bacteria</taxon>
        <taxon>Pseudomonadati</taxon>
        <taxon>Nitrospinota/Tectimicrobiota group</taxon>
        <taxon>Candidatus Tectimicrobiota</taxon>
    </lineage>
</organism>
<evidence type="ECO:0000313" key="2">
    <source>
        <dbReference type="EMBL" id="MBM3225806.1"/>
    </source>
</evidence>
<proteinExistence type="predicted"/>
<sequence length="92" mass="10164">MQVFDPTTEAKTQTIAFVPRPESLRNLRIGLVENTKYNSDKLLLRIAAILEHEYGASSHIMRSKHNAGVPAHQEILDEYATSCDVVIAGVGD</sequence>
<gene>
    <name evidence="2" type="ORF">FJZ47_18675</name>
</gene>
<comment type="caution">
    <text evidence="2">The sequence shown here is derived from an EMBL/GenBank/DDBJ whole genome shotgun (WGS) entry which is preliminary data.</text>
</comment>
<feature type="domain" description="UGSC-like" evidence="1">
    <location>
        <begin position="2"/>
        <end position="92"/>
    </location>
</feature>
<name>A0A937W652_UNCTE</name>
<dbReference type="AlphaFoldDB" id="A0A937W652"/>
<evidence type="ECO:0000259" key="1">
    <source>
        <dbReference type="Pfam" id="PF24696"/>
    </source>
</evidence>
<dbReference type="EMBL" id="VGLS01000691">
    <property type="protein sequence ID" value="MBM3225806.1"/>
    <property type="molecule type" value="Genomic_DNA"/>
</dbReference>
<evidence type="ECO:0000313" key="3">
    <source>
        <dbReference type="Proteomes" id="UP000712673"/>
    </source>
</evidence>
<protein>
    <recommendedName>
        <fullName evidence="1">UGSC-like domain-containing protein</fullName>
    </recommendedName>
</protein>
<reference evidence="2" key="1">
    <citation type="submission" date="2019-03" db="EMBL/GenBank/DDBJ databases">
        <title>Lake Tanganyika Metagenome-Assembled Genomes (MAGs).</title>
        <authorList>
            <person name="Tran P."/>
        </authorList>
    </citation>
    <scope>NUCLEOTIDE SEQUENCE</scope>
    <source>
        <strain evidence="2">K_DeepCast_65m_m2_066</strain>
    </source>
</reference>
<dbReference type="InterPro" id="IPR057767">
    <property type="entry name" value="UGSC-like_dom"/>
</dbReference>
<dbReference type="Proteomes" id="UP000712673">
    <property type="component" value="Unassembled WGS sequence"/>
</dbReference>
<dbReference type="Pfam" id="PF24696">
    <property type="entry name" value="UGSC"/>
    <property type="match status" value="1"/>
</dbReference>